<keyword evidence="2" id="KW-1185">Reference proteome</keyword>
<evidence type="ECO:0000313" key="1">
    <source>
        <dbReference type="EMBL" id="GKV49216.1"/>
    </source>
</evidence>
<gene>
    <name evidence="1" type="ORF">SLEP1_g55978</name>
</gene>
<protein>
    <submittedName>
        <fullName evidence="1">Uncharacterized protein</fullName>
    </submittedName>
</protein>
<organism evidence="1 2">
    <name type="scientific">Rubroshorea leprosula</name>
    <dbReference type="NCBI Taxonomy" id="152421"/>
    <lineage>
        <taxon>Eukaryota</taxon>
        <taxon>Viridiplantae</taxon>
        <taxon>Streptophyta</taxon>
        <taxon>Embryophyta</taxon>
        <taxon>Tracheophyta</taxon>
        <taxon>Spermatophyta</taxon>
        <taxon>Magnoliopsida</taxon>
        <taxon>eudicotyledons</taxon>
        <taxon>Gunneridae</taxon>
        <taxon>Pentapetalae</taxon>
        <taxon>rosids</taxon>
        <taxon>malvids</taxon>
        <taxon>Malvales</taxon>
        <taxon>Dipterocarpaceae</taxon>
        <taxon>Rubroshorea</taxon>
    </lineage>
</organism>
<reference evidence="1 2" key="1">
    <citation type="journal article" date="2021" name="Commun. Biol.">
        <title>The genome of Shorea leprosula (Dipterocarpaceae) highlights the ecological relevance of drought in aseasonal tropical rainforests.</title>
        <authorList>
            <person name="Ng K.K.S."/>
            <person name="Kobayashi M.J."/>
            <person name="Fawcett J.A."/>
            <person name="Hatakeyama M."/>
            <person name="Paape T."/>
            <person name="Ng C.H."/>
            <person name="Ang C.C."/>
            <person name="Tnah L.H."/>
            <person name="Lee C.T."/>
            <person name="Nishiyama T."/>
            <person name="Sese J."/>
            <person name="O'Brien M.J."/>
            <person name="Copetti D."/>
            <person name="Mohd Noor M.I."/>
            <person name="Ong R.C."/>
            <person name="Putra M."/>
            <person name="Sireger I.Z."/>
            <person name="Indrioko S."/>
            <person name="Kosugi Y."/>
            <person name="Izuno A."/>
            <person name="Isagi Y."/>
            <person name="Lee S.L."/>
            <person name="Shimizu K.K."/>
        </authorList>
    </citation>
    <scope>NUCLEOTIDE SEQUENCE [LARGE SCALE GENOMIC DNA]</scope>
    <source>
        <strain evidence="1">214</strain>
    </source>
</reference>
<accession>A0AAV5MH61</accession>
<dbReference type="Proteomes" id="UP001054252">
    <property type="component" value="Unassembled WGS sequence"/>
</dbReference>
<comment type="caution">
    <text evidence="1">The sequence shown here is derived from an EMBL/GenBank/DDBJ whole genome shotgun (WGS) entry which is preliminary data.</text>
</comment>
<evidence type="ECO:0000313" key="2">
    <source>
        <dbReference type="Proteomes" id="UP001054252"/>
    </source>
</evidence>
<dbReference type="EMBL" id="BPVZ01000290">
    <property type="protein sequence ID" value="GKV49216.1"/>
    <property type="molecule type" value="Genomic_DNA"/>
</dbReference>
<proteinExistence type="predicted"/>
<sequence>MELTSKSTEEVSSKLHKIAMQELSSKLHQIAIDGGIDFEVDGGGIVETSQNCHAGIVVETSPNCH</sequence>
<name>A0AAV5MH61_9ROSI</name>
<dbReference type="AlphaFoldDB" id="A0AAV5MH61"/>